<sequence length="99" mass="11565">MLMAAIEKNREGIPKMLEAVFRVYETEFSPILDESLWSEWYKTLLCPNPLMRRKTTEKPVSTKFWNDMDDVERQEKRCGLCGQVGHTRRGCPNQPTDDA</sequence>
<dbReference type="InterPro" id="IPR001878">
    <property type="entry name" value="Znf_CCHC"/>
</dbReference>
<keyword evidence="1" id="KW-0479">Metal-binding</keyword>
<dbReference type="InterPro" id="IPR036875">
    <property type="entry name" value="Znf_CCHC_sf"/>
</dbReference>
<accession>A0A444YFX8</accession>
<dbReference type="Gene3D" id="4.10.60.10">
    <property type="entry name" value="Zinc finger, CCHC-type"/>
    <property type="match status" value="1"/>
</dbReference>
<dbReference type="GO" id="GO:0003676">
    <property type="term" value="F:nucleic acid binding"/>
    <property type="evidence" value="ECO:0007669"/>
    <property type="project" value="InterPro"/>
</dbReference>
<dbReference type="AlphaFoldDB" id="A0A444YFX8"/>
<organism evidence="3 4">
    <name type="scientific">Arachis hypogaea</name>
    <name type="common">Peanut</name>
    <dbReference type="NCBI Taxonomy" id="3818"/>
    <lineage>
        <taxon>Eukaryota</taxon>
        <taxon>Viridiplantae</taxon>
        <taxon>Streptophyta</taxon>
        <taxon>Embryophyta</taxon>
        <taxon>Tracheophyta</taxon>
        <taxon>Spermatophyta</taxon>
        <taxon>Magnoliopsida</taxon>
        <taxon>eudicotyledons</taxon>
        <taxon>Gunneridae</taxon>
        <taxon>Pentapetalae</taxon>
        <taxon>rosids</taxon>
        <taxon>fabids</taxon>
        <taxon>Fabales</taxon>
        <taxon>Fabaceae</taxon>
        <taxon>Papilionoideae</taxon>
        <taxon>50 kb inversion clade</taxon>
        <taxon>dalbergioids sensu lato</taxon>
        <taxon>Dalbergieae</taxon>
        <taxon>Pterocarpus clade</taxon>
        <taxon>Arachis</taxon>
    </lineage>
</organism>
<dbReference type="PROSITE" id="PS50158">
    <property type="entry name" value="ZF_CCHC"/>
    <property type="match status" value="1"/>
</dbReference>
<evidence type="ECO:0000256" key="1">
    <source>
        <dbReference type="PROSITE-ProRule" id="PRU00047"/>
    </source>
</evidence>
<protein>
    <recommendedName>
        <fullName evidence="2">CCHC-type domain-containing protein</fullName>
    </recommendedName>
</protein>
<dbReference type="SUPFAM" id="SSF57756">
    <property type="entry name" value="Retrovirus zinc finger-like domains"/>
    <property type="match status" value="1"/>
</dbReference>
<gene>
    <name evidence="3" type="ORF">Ahy_B07g088916</name>
</gene>
<name>A0A444YFX8_ARAHY</name>
<feature type="domain" description="CCHC-type" evidence="2">
    <location>
        <begin position="77"/>
        <end position="93"/>
    </location>
</feature>
<reference evidence="3 4" key="1">
    <citation type="submission" date="2019-01" db="EMBL/GenBank/DDBJ databases">
        <title>Sequencing of cultivated peanut Arachis hypogaea provides insights into genome evolution and oil improvement.</title>
        <authorList>
            <person name="Chen X."/>
        </authorList>
    </citation>
    <scope>NUCLEOTIDE SEQUENCE [LARGE SCALE GENOMIC DNA]</scope>
    <source>
        <strain evidence="4">cv. Fuhuasheng</strain>
        <tissue evidence="3">Leaves</tissue>
    </source>
</reference>
<keyword evidence="1" id="KW-0863">Zinc-finger</keyword>
<comment type="caution">
    <text evidence="3">The sequence shown here is derived from an EMBL/GenBank/DDBJ whole genome shotgun (WGS) entry which is preliminary data.</text>
</comment>
<dbReference type="Proteomes" id="UP000289738">
    <property type="component" value="Chromosome B07"/>
</dbReference>
<evidence type="ECO:0000259" key="2">
    <source>
        <dbReference type="PROSITE" id="PS50158"/>
    </source>
</evidence>
<dbReference type="GO" id="GO:0008270">
    <property type="term" value="F:zinc ion binding"/>
    <property type="evidence" value="ECO:0007669"/>
    <property type="project" value="UniProtKB-KW"/>
</dbReference>
<proteinExistence type="predicted"/>
<keyword evidence="4" id="KW-1185">Reference proteome</keyword>
<evidence type="ECO:0000313" key="3">
    <source>
        <dbReference type="EMBL" id="RYR00799.1"/>
    </source>
</evidence>
<keyword evidence="1" id="KW-0862">Zinc</keyword>
<evidence type="ECO:0000313" key="4">
    <source>
        <dbReference type="Proteomes" id="UP000289738"/>
    </source>
</evidence>
<dbReference type="EMBL" id="SDMP01000017">
    <property type="protein sequence ID" value="RYR00799.1"/>
    <property type="molecule type" value="Genomic_DNA"/>
</dbReference>